<dbReference type="KEGG" id="vvy:VVA0856"/>
<evidence type="ECO:0000313" key="1">
    <source>
        <dbReference type="EMBL" id="BAC96882.1"/>
    </source>
</evidence>
<accession>Q7ME28</accession>
<gene>
    <name evidence="1" type="ordered locus">VVA0856</name>
</gene>
<protein>
    <submittedName>
        <fullName evidence="1">Uncharacterized protein</fullName>
    </submittedName>
</protein>
<dbReference type="HOGENOM" id="CLU_3124108_0_0_6"/>
<reference evidence="1 2" key="1">
    <citation type="journal article" date="2003" name="Genome Res.">
        <title>Comparative genome analysis of Vibrio vulnificus, a marine pathogen.</title>
        <authorList>
            <person name="Chen C.Y."/>
            <person name="Wu K.M."/>
            <person name="Chang Y.C."/>
            <person name="Chang C.H."/>
            <person name="Tsai H.C."/>
            <person name="Liao T.L."/>
            <person name="Liu Y.M."/>
            <person name="Chen H.J."/>
            <person name="Shen A.B."/>
            <person name="Li J.C."/>
            <person name="Su T.L."/>
            <person name="Shao C.P."/>
            <person name="Lee C.T."/>
            <person name="Hor L.I."/>
            <person name="Tsai S.F."/>
        </authorList>
    </citation>
    <scope>NUCLEOTIDE SEQUENCE [LARGE SCALE GENOMIC DNA]</scope>
    <source>
        <strain evidence="1 2">YJ016</strain>
    </source>
</reference>
<proteinExistence type="predicted"/>
<name>Q7ME28_VIBVY</name>
<evidence type="ECO:0000313" key="2">
    <source>
        <dbReference type="Proteomes" id="UP000002675"/>
    </source>
</evidence>
<dbReference type="EMBL" id="BA000038">
    <property type="protein sequence ID" value="BAC96882.1"/>
    <property type="molecule type" value="Genomic_DNA"/>
</dbReference>
<organism evidence="1 2">
    <name type="scientific">Vibrio vulnificus (strain YJ016)</name>
    <dbReference type="NCBI Taxonomy" id="196600"/>
    <lineage>
        <taxon>Bacteria</taxon>
        <taxon>Pseudomonadati</taxon>
        <taxon>Pseudomonadota</taxon>
        <taxon>Gammaproteobacteria</taxon>
        <taxon>Vibrionales</taxon>
        <taxon>Vibrionaceae</taxon>
        <taxon>Vibrio</taxon>
    </lineage>
</organism>
<sequence length="50" mass="5609">MDIENHLKALLLLLLRLVWIAVRVGIVLVTKAVYQASVTNRAQEKAHQGD</sequence>
<dbReference type="AlphaFoldDB" id="Q7ME28"/>
<dbReference type="Proteomes" id="UP000002675">
    <property type="component" value="Chromosome II"/>
</dbReference>